<sequence>MENKNKSKNTLLSFEKNKENPFLKQAVEQVNNHVVKKYRTAGTTSQKAILRAVDNDNNIVGHTQFVKQIEVDEERFAKLYLSQFSAFFDLKSQGIKVFGYIMNNLFKDKDYFYFDREECLNYTGYKSEKSIYIGLADLIENEIIARGKNDIMYFINPMVFFNGDRITFAKTYVKKKKDAVPQNQSSLNFDNPEEPYKLPDIDPINAF</sequence>
<protein>
    <recommendedName>
        <fullName evidence="4">RepA protein</fullName>
    </recommendedName>
</protein>
<evidence type="ECO:0000256" key="1">
    <source>
        <dbReference type="SAM" id="MobiDB-lite"/>
    </source>
</evidence>
<dbReference type="RefSeq" id="WP_184192137.1">
    <property type="nucleotide sequence ID" value="NZ_JACHLE010000013.1"/>
</dbReference>
<feature type="region of interest" description="Disordered" evidence="1">
    <location>
        <begin position="182"/>
        <end position="207"/>
    </location>
</feature>
<evidence type="ECO:0000313" key="2">
    <source>
        <dbReference type="EMBL" id="MBB4808313.1"/>
    </source>
</evidence>
<gene>
    <name evidence="2" type="ORF">HNP38_003660</name>
</gene>
<organism evidence="2 3">
    <name type="scientific">Chryseobacterium defluvii</name>
    <dbReference type="NCBI Taxonomy" id="160396"/>
    <lineage>
        <taxon>Bacteria</taxon>
        <taxon>Pseudomonadati</taxon>
        <taxon>Bacteroidota</taxon>
        <taxon>Flavobacteriia</taxon>
        <taxon>Flavobacteriales</taxon>
        <taxon>Weeksellaceae</taxon>
        <taxon>Chryseobacterium group</taxon>
        <taxon>Chryseobacterium</taxon>
    </lineage>
</organism>
<dbReference type="EMBL" id="JACHLE010000013">
    <property type="protein sequence ID" value="MBB4808313.1"/>
    <property type="molecule type" value="Genomic_DNA"/>
</dbReference>
<comment type="caution">
    <text evidence="2">The sequence shown here is derived from an EMBL/GenBank/DDBJ whole genome shotgun (WGS) entry which is preliminary data.</text>
</comment>
<keyword evidence="3" id="KW-1185">Reference proteome</keyword>
<accession>A0A840KLF7</accession>
<dbReference type="Proteomes" id="UP000592180">
    <property type="component" value="Unassembled WGS sequence"/>
</dbReference>
<evidence type="ECO:0000313" key="3">
    <source>
        <dbReference type="Proteomes" id="UP000592180"/>
    </source>
</evidence>
<name>A0A840KLF7_9FLAO</name>
<reference evidence="2 3" key="1">
    <citation type="submission" date="2020-08" db="EMBL/GenBank/DDBJ databases">
        <title>Functional genomics of gut bacteria from endangered species of beetles.</title>
        <authorList>
            <person name="Carlos-Shanley C."/>
        </authorList>
    </citation>
    <scope>NUCLEOTIDE SEQUENCE [LARGE SCALE GENOMIC DNA]</scope>
    <source>
        <strain evidence="2 3">S00151</strain>
    </source>
</reference>
<evidence type="ECO:0008006" key="4">
    <source>
        <dbReference type="Google" id="ProtNLM"/>
    </source>
</evidence>
<dbReference type="AlphaFoldDB" id="A0A840KLF7"/>
<proteinExistence type="predicted"/>